<dbReference type="AlphaFoldDB" id="A0A1S3YY42"/>
<protein>
    <submittedName>
        <fullName evidence="1">NADH dehydrogenase [ubiquinone] 1 alpha subcomplex subunit 9, mitochondrial-like</fullName>
    </submittedName>
</protein>
<name>A0A1S3YY42_TOBAC</name>
<dbReference type="OrthoDB" id="10425573at2759"/>
<accession>A0A1S3YY42</accession>
<evidence type="ECO:0000313" key="1">
    <source>
        <dbReference type="RefSeq" id="XP_016457114.1"/>
    </source>
</evidence>
<gene>
    <name evidence="1" type="primary">LOC107781003</name>
</gene>
<sequence length="147" mass="16317">MEVFFRVLVSTLLCLFGHMAFSDMQPVEVLVLSLLIVQDSIGILAYESCLTYLHFGLFLFQAIASPREFLLNKVPAPMPTPTIFNLDAIEALATDNIVSKDALTFEDLGLAPHKVKGYPVEFLIQYRKGGPNYGSTVSERVSPESYP</sequence>
<dbReference type="KEGG" id="nta:107781003"/>
<dbReference type="PaxDb" id="4097-A0A1S3YY42"/>
<proteinExistence type="predicted"/>
<dbReference type="STRING" id="4097.A0A1S3YY42"/>
<organism evidence="1">
    <name type="scientific">Nicotiana tabacum</name>
    <name type="common">Common tobacco</name>
    <dbReference type="NCBI Taxonomy" id="4097"/>
    <lineage>
        <taxon>Eukaryota</taxon>
        <taxon>Viridiplantae</taxon>
        <taxon>Streptophyta</taxon>
        <taxon>Embryophyta</taxon>
        <taxon>Tracheophyta</taxon>
        <taxon>Spermatophyta</taxon>
        <taxon>Magnoliopsida</taxon>
        <taxon>eudicotyledons</taxon>
        <taxon>Gunneridae</taxon>
        <taxon>Pentapetalae</taxon>
        <taxon>asterids</taxon>
        <taxon>lamiids</taxon>
        <taxon>Solanales</taxon>
        <taxon>Solanaceae</taxon>
        <taxon>Nicotianoideae</taxon>
        <taxon>Nicotianeae</taxon>
        <taxon>Nicotiana</taxon>
    </lineage>
</organism>
<dbReference type="RefSeq" id="XP_016457114.1">
    <property type="nucleotide sequence ID" value="XM_016601628.1"/>
</dbReference>
<reference evidence="1" key="1">
    <citation type="submission" date="2025-08" db="UniProtKB">
        <authorList>
            <consortium name="RefSeq"/>
        </authorList>
    </citation>
    <scope>IDENTIFICATION</scope>
</reference>